<protein>
    <submittedName>
        <fullName evidence="1">Uncharacterized protein</fullName>
    </submittedName>
</protein>
<organism evidence="1 2">
    <name type="scientific">Chloroflexus islandicus</name>
    <dbReference type="NCBI Taxonomy" id="1707952"/>
    <lineage>
        <taxon>Bacteria</taxon>
        <taxon>Bacillati</taxon>
        <taxon>Chloroflexota</taxon>
        <taxon>Chloroflexia</taxon>
        <taxon>Chloroflexales</taxon>
        <taxon>Chloroflexineae</taxon>
        <taxon>Chloroflexaceae</taxon>
        <taxon>Chloroflexus</taxon>
    </lineage>
</organism>
<dbReference type="AlphaFoldDB" id="A0A178MCP9"/>
<evidence type="ECO:0000313" key="2">
    <source>
        <dbReference type="Proteomes" id="UP000078287"/>
    </source>
</evidence>
<reference evidence="1 2" key="1">
    <citation type="submission" date="2016-04" db="EMBL/GenBank/DDBJ databases">
        <title>Chloroflexus islandicus sp. nov., a thermophilic filamentous anoxygenic phototrophic bacterium from geyser Strokkur (Iceland).</title>
        <authorList>
            <person name="Gaisin V.A."/>
            <person name="Kalashnikov A.M."/>
            <person name="Sukhacheva M.V."/>
            <person name="Grouzdev D.S."/>
            <person name="Ivanov T.M."/>
            <person name="Kuznetsov B."/>
            <person name="Gorlenko V.M."/>
        </authorList>
    </citation>
    <scope>NUCLEOTIDE SEQUENCE [LARGE SCALE GENOMIC DNA]</scope>
    <source>
        <strain evidence="2">isl-2</strain>
    </source>
</reference>
<dbReference type="STRING" id="1707952.A6A03_12130"/>
<dbReference type="OrthoDB" id="164133at2"/>
<comment type="caution">
    <text evidence="1">The sequence shown here is derived from an EMBL/GenBank/DDBJ whole genome shotgun (WGS) entry which is preliminary data.</text>
</comment>
<evidence type="ECO:0000313" key="1">
    <source>
        <dbReference type="EMBL" id="OAN46539.1"/>
    </source>
</evidence>
<dbReference type="Proteomes" id="UP000078287">
    <property type="component" value="Unassembled WGS sequence"/>
</dbReference>
<dbReference type="RefSeq" id="WP_066785608.1">
    <property type="nucleotide sequence ID" value="NZ_LWQS01000043.1"/>
</dbReference>
<dbReference type="EMBL" id="LWQS01000043">
    <property type="protein sequence ID" value="OAN46539.1"/>
    <property type="molecule type" value="Genomic_DNA"/>
</dbReference>
<name>A0A178MCP9_9CHLR</name>
<sequence length="96" mass="10181">MNSHPTIADQQPYCLILRGRIDEEFVIACCPPGAVLSYAGATSRIAPIQTDQAGILGLLRHLHNLGYVILAFTHEEGASLCRPNPSPAAASSQSPV</sequence>
<proteinExistence type="predicted"/>
<accession>A0A178MCP9</accession>
<keyword evidence="2" id="KW-1185">Reference proteome</keyword>
<gene>
    <name evidence="1" type="ORF">A6A03_12130</name>
</gene>